<organism evidence="1 2">
    <name type="scientific">Talaromyces rugulosus</name>
    <name type="common">Penicillium rugulosum</name>
    <dbReference type="NCBI Taxonomy" id="121627"/>
    <lineage>
        <taxon>Eukaryota</taxon>
        <taxon>Fungi</taxon>
        <taxon>Dikarya</taxon>
        <taxon>Ascomycota</taxon>
        <taxon>Pezizomycotina</taxon>
        <taxon>Eurotiomycetes</taxon>
        <taxon>Eurotiomycetidae</taxon>
        <taxon>Eurotiales</taxon>
        <taxon>Trichocomaceae</taxon>
        <taxon>Talaromyces</taxon>
        <taxon>Talaromyces sect. Islandici</taxon>
    </lineage>
</organism>
<name>A0A7H8QIZ7_TALRU</name>
<proteinExistence type="predicted"/>
<dbReference type="RefSeq" id="XP_035339332.1">
    <property type="nucleotide sequence ID" value="XM_035483439.1"/>
</dbReference>
<keyword evidence="2" id="KW-1185">Reference proteome</keyword>
<evidence type="ECO:0000313" key="1">
    <source>
        <dbReference type="EMBL" id="QKX53153.1"/>
    </source>
</evidence>
<protein>
    <submittedName>
        <fullName evidence="1">Uncharacterized protein</fullName>
    </submittedName>
</protein>
<sequence>MPTRVHDCHQPWVVSQKFEWTVSGLITAAEFHFLNVFVGTTINFVGGPYSGAIKEPDLLIQPDNQHLPSVIIESGWSESVPRLRDDMNLWLVGGGGKVRAAIILSWQRLSNTNQVRGNLELYTLDRNGMPQHNTDLAIFPSPTPAVAAAQQLILTRREVFGDHVPPGRNPTDQLPFSINILRGEARDALQLMGLIPA</sequence>
<dbReference type="OrthoDB" id="4525044at2759"/>
<dbReference type="KEGG" id="trg:TRUGW13939_00229"/>
<dbReference type="GeneID" id="55987744"/>
<reference evidence="2" key="1">
    <citation type="submission" date="2020-06" db="EMBL/GenBank/DDBJ databases">
        <title>A chromosome-scale genome assembly of Talaromyces rugulosus W13939.</title>
        <authorList>
            <person name="Wang B."/>
            <person name="Guo L."/>
            <person name="Ye K."/>
            <person name="Wang L."/>
        </authorList>
    </citation>
    <scope>NUCLEOTIDE SEQUENCE [LARGE SCALE GENOMIC DNA]</scope>
    <source>
        <strain evidence="2">W13939</strain>
    </source>
</reference>
<evidence type="ECO:0000313" key="2">
    <source>
        <dbReference type="Proteomes" id="UP000509510"/>
    </source>
</evidence>
<dbReference type="Proteomes" id="UP000509510">
    <property type="component" value="Chromosome I"/>
</dbReference>
<gene>
    <name evidence="1" type="ORF">TRUGW13939_00229</name>
</gene>
<accession>A0A7H8QIZ7</accession>
<dbReference type="AlphaFoldDB" id="A0A7H8QIZ7"/>
<dbReference type="EMBL" id="CP055898">
    <property type="protein sequence ID" value="QKX53153.1"/>
    <property type="molecule type" value="Genomic_DNA"/>
</dbReference>